<protein>
    <submittedName>
        <fullName evidence="1">Uncharacterized protein</fullName>
    </submittedName>
</protein>
<organism evidence="1">
    <name type="scientific">Anguilla anguilla</name>
    <name type="common">European freshwater eel</name>
    <name type="synonym">Muraena anguilla</name>
    <dbReference type="NCBI Taxonomy" id="7936"/>
    <lineage>
        <taxon>Eukaryota</taxon>
        <taxon>Metazoa</taxon>
        <taxon>Chordata</taxon>
        <taxon>Craniata</taxon>
        <taxon>Vertebrata</taxon>
        <taxon>Euteleostomi</taxon>
        <taxon>Actinopterygii</taxon>
        <taxon>Neopterygii</taxon>
        <taxon>Teleostei</taxon>
        <taxon>Anguilliformes</taxon>
        <taxon>Anguillidae</taxon>
        <taxon>Anguilla</taxon>
    </lineage>
</organism>
<evidence type="ECO:0000313" key="1">
    <source>
        <dbReference type="EMBL" id="JAH34874.1"/>
    </source>
</evidence>
<name>A0A0E9S0A7_ANGAN</name>
<dbReference type="EMBL" id="GBXM01073703">
    <property type="protein sequence ID" value="JAH34874.1"/>
    <property type="molecule type" value="Transcribed_RNA"/>
</dbReference>
<proteinExistence type="predicted"/>
<reference evidence="1" key="2">
    <citation type="journal article" date="2015" name="Fish Shellfish Immunol.">
        <title>Early steps in the European eel (Anguilla anguilla)-Vibrio vulnificus interaction in the gills: Role of the RtxA13 toxin.</title>
        <authorList>
            <person name="Callol A."/>
            <person name="Pajuelo D."/>
            <person name="Ebbesson L."/>
            <person name="Teles M."/>
            <person name="MacKenzie S."/>
            <person name="Amaro C."/>
        </authorList>
    </citation>
    <scope>NUCLEOTIDE SEQUENCE</scope>
</reference>
<reference evidence="1" key="1">
    <citation type="submission" date="2014-11" db="EMBL/GenBank/DDBJ databases">
        <authorList>
            <person name="Amaro Gonzalez C."/>
        </authorList>
    </citation>
    <scope>NUCLEOTIDE SEQUENCE</scope>
</reference>
<sequence length="54" mass="6335">MLTKMEHSDSNILTTLLGCCRWQVTKWFLQNVPVTLRVNKDRTFDIFRMLSGSC</sequence>
<dbReference type="AlphaFoldDB" id="A0A0E9S0A7"/>
<accession>A0A0E9S0A7</accession>